<dbReference type="SUPFAM" id="SSF54506">
    <property type="entry name" value="Diaminopimelate epimerase-like"/>
    <property type="match status" value="1"/>
</dbReference>
<dbReference type="PANTHER" id="PTHR43709:SF2">
    <property type="entry name" value="DUF453 DOMAIN PROTEIN (AFU_ORTHOLOGUE AFUA_6G00360)"/>
    <property type="match status" value="1"/>
</dbReference>
<keyword evidence="2" id="KW-0413">Isomerase</keyword>
<dbReference type="PANTHER" id="PTHR43709">
    <property type="entry name" value="ACONITATE ISOMERASE-RELATED"/>
    <property type="match status" value="1"/>
</dbReference>
<name>A0ABY5NHK7_9MICO</name>
<dbReference type="Proteomes" id="UP001054811">
    <property type="component" value="Chromosome"/>
</dbReference>
<gene>
    <name evidence="3" type="ORF">L2X98_29770</name>
</gene>
<dbReference type="InterPro" id="IPR007400">
    <property type="entry name" value="PrpF-like"/>
</dbReference>
<organism evidence="3 4">
    <name type="scientific">Microbacterium elymi</name>
    <dbReference type="NCBI Taxonomy" id="2909587"/>
    <lineage>
        <taxon>Bacteria</taxon>
        <taxon>Bacillati</taxon>
        <taxon>Actinomycetota</taxon>
        <taxon>Actinomycetes</taxon>
        <taxon>Micrococcales</taxon>
        <taxon>Microbacteriaceae</taxon>
        <taxon>Microbacterium</taxon>
    </lineage>
</organism>
<keyword evidence="4" id="KW-1185">Reference proteome</keyword>
<evidence type="ECO:0000313" key="4">
    <source>
        <dbReference type="Proteomes" id="UP001054811"/>
    </source>
</evidence>
<dbReference type="Pfam" id="PF04303">
    <property type="entry name" value="PrpF"/>
    <property type="match status" value="1"/>
</dbReference>
<comment type="similarity">
    <text evidence="1">Belongs to the PrpF family.</text>
</comment>
<evidence type="ECO:0000313" key="3">
    <source>
        <dbReference type="EMBL" id="UUT34672.1"/>
    </source>
</evidence>
<sequence>MPGTGSPVVTRYLNPAGGVLGSLLPVGAPVGPIEAPEGIVMASVVDAAHPYVFIRSADLDMTADGRSVAELNGDAGFLARIEQLRAAAAVAAGVAPDTATATASFPALPRIILVGPGNGGADVTVTAFSMGKAHRALPMTGALCLGAAAAIDGTLVAAAAGGTRQNLRIRHPLGVTEVVAQVQAGSQIIRSLGVVRTARRLMDGRVYPRDYS</sequence>
<dbReference type="Gene3D" id="3.10.310.10">
    <property type="entry name" value="Diaminopimelate Epimerase, Chain A, domain 1"/>
    <property type="match status" value="1"/>
</dbReference>
<accession>A0ABY5NHK7</accession>
<proteinExistence type="inferred from homology"/>
<dbReference type="RefSeq" id="WP_259611198.1">
    <property type="nucleotide sequence ID" value="NZ_CP091139.2"/>
</dbReference>
<reference evidence="3" key="1">
    <citation type="submission" date="2022-01" db="EMBL/GenBank/DDBJ databases">
        <title>Microbacterium eymi and Microbacterium rhizovicinus sp. nov., isolated from the rhizospheric soil of Elymus tsukushiensis, a plant native to the Dokdo Islands, Republic of Korea.</title>
        <authorList>
            <person name="Hwang Y.J."/>
        </authorList>
    </citation>
    <scope>NUCLEOTIDE SEQUENCE</scope>
    <source>
        <strain evidence="3">KUDC0405</strain>
    </source>
</reference>
<evidence type="ECO:0000256" key="1">
    <source>
        <dbReference type="ARBA" id="ARBA00007673"/>
    </source>
</evidence>
<evidence type="ECO:0000256" key="2">
    <source>
        <dbReference type="ARBA" id="ARBA00023235"/>
    </source>
</evidence>
<dbReference type="EMBL" id="CP091139">
    <property type="protein sequence ID" value="UUT34672.1"/>
    <property type="molecule type" value="Genomic_DNA"/>
</dbReference>
<protein>
    <submittedName>
        <fullName evidence="3">Uncharacterized protein</fullName>
    </submittedName>
</protein>